<dbReference type="EMBL" id="ML978123">
    <property type="protein sequence ID" value="KAF2101708.1"/>
    <property type="molecule type" value="Genomic_DNA"/>
</dbReference>
<evidence type="ECO:0000259" key="2">
    <source>
        <dbReference type="Pfam" id="PF23305"/>
    </source>
</evidence>
<dbReference type="GO" id="GO:0005634">
    <property type="term" value="C:nucleus"/>
    <property type="evidence" value="ECO:0007669"/>
    <property type="project" value="TreeGrafter"/>
</dbReference>
<feature type="compositionally biased region" description="Polar residues" evidence="1">
    <location>
        <begin position="20"/>
        <end position="35"/>
    </location>
</feature>
<reference evidence="3" key="1">
    <citation type="journal article" date="2020" name="Stud. Mycol.">
        <title>101 Dothideomycetes genomes: a test case for predicting lifestyles and emergence of pathogens.</title>
        <authorList>
            <person name="Haridas S."/>
            <person name="Albert R."/>
            <person name="Binder M."/>
            <person name="Bloem J."/>
            <person name="Labutti K."/>
            <person name="Salamov A."/>
            <person name="Andreopoulos B."/>
            <person name="Baker S."/>
            <person name="Barry K."/>
            <person name="Bills G."/>
            <person name="Bluhm B."/>
            <person name="Cannon C."/>
            <person name="Castanera R."/>
            <person name="Culley D."/>
            <person name="Daum C."/>
            <person name="Ezra D."/>
            <person name="Gonzalez J."/>
            <person name="Henrissat B."/>
            <person name="Kuo A."/>
            <person name="Liang C."/>
            <person name="Lipzen A."/>
            <person name="Lutzoni F."/>
            <person name="Magnuson J."/>
            <person name="Mondo S."/>
            <person name="Nolan M."/>
            <person name="Ohm R."/>
            <person name="Pangilinan J."/>
            <person name="Park H.-J."/>
            <person name="Ramirez L."/>
            <person name="Alfaro M."/>
            <person name="Sun H."/>
            <person name="Tritt A."/>
            <person name="Yoshinaga Y."/>
            <person name="Zwiers L.-H."/>
            <person name="Turgeon B."/>
            <person name="Goodwin S."/>
            <person name="Spatafora J."/>
            <person name="Crous P."/>
            <person name="Grigoriev I."/>
        </authorList>
    </citation>
    <scope>NUCLEOTIDE SEQUENCE</scope>
    <source>
        <strain evidence="3">CBS 133067</strain>
    </source>
</reference>
<evidence type="ECO:0000313" key="4">
    <source>
        <dbReference type="Proteomes" id="UP000799772"/>
    </source>
</evidence>
<keyword evidence="4" id="KW-1185">Reference proteome</keyword>
<feature type="region of interest" description="Disordered" evidence="1">
    <location>
        <begin position="1"/>
        <end position="37"/>
    </location>
</feature>
<evidence type="ECO:0000256" key="1">
    <source>
        <dbReference type="SAM" id="MobiDB-lite"/>
    </source>
</evidence>
<dbReference type="InterPro" id="IPR055509">
    <property type="entry name" value="DUF7082"/>
</dbReference>
<feature type="region of interest" description="Disordered" evidence="1">
    <location>
        <begin position="545"/>
        <end position="600"/>
    </location>
</feature>
<dbReference type="OrthoDB" id="1751210at2759"/>
<proteinExistence type="predicted"/>
<feature type="compositionally biased region" description="Polar residues" evidence="1">
    <location>
        <begin position="545"/>
        <end position="564"/>
    </location>
</feature>
<sequence length="728" mass="78577">MSEHEKPQEHLVYDYDEPPRSNQDTSFPGFSQPSLPAQLPITRAHDSHGAPATGPTPYLSGISYGPRDVHTQYSPFIPSASRPVPPQVIVTSYSPRSGSYGTKLEVRIRLSYDLSSYPGVSFSISFGAMRAQATVTKFDAGDDFHHYVLESDIPAFDPSVSPGTQVPLLLNMQDDYGTSLGAVEVGDFTFGYPSAYQYQTGTNTGLTRKRKQSEEPYVRSPPKRSVSQQMVNRMRAPSTGYAPPQGQMSPYLRSASSGTYGLQPQLPAQQMYAPGGGQAQSYAYPLAPYQQQQEMPSPGMQPSIYGAVSRGSSLSVPPAPATMAIALPSTTSSSAPTLVRTSSIQPSGSLAQPSTTAAPAFNPYAMYPNSKAVLKIDGDLDKMAVDWTEEEWEAKRRLVQFQRSQTGSTIVTTFEPVTPEERKPNSICISCIWWEEKKECYVTSVDTIYLLESLVAVRFTVEEKNRIRRNLEGFRPMTVSKAKADSEEFFKVIMGFPNPKPRNIEKDVKVFPWKILAHALKKIIGKYSASYSSTAGALLTPAAASYTSGGHTSGSEAGTEQHVTASPRSVSSSSAPPPHHRASSMTTTARSPNIPMLGPRTTALDMRASGGNQPGDQLRGMMPQEHMGTPHGLPSYGQPGGWSQMPQYSSGLPNTARPSWDLSAYIGTSPAAVTALPASAQQSQHYYRTPSMSSAGQEQGQDLGGGSYDMYNTGSAGPGGDSQRTSNA</sequence>
<feature type="domain" description="DUF7082" evidence="2">
    <location>
        <begin position="371"/>
        <end position="524"/>
    </location>
</feature>
<feature type="region of interest" description="Disordered" evidence="1">
    <location>
        <begin position="202"/>
        <end position="230"/>
    </location>
</feature>
<feature type="compositionally biased region" description="Polar residues" evidence="1">
    <location>
        <begin position="684"/>
        <end position="700"/>
    </location>
</feature>
<dbReference type="AlphaFoldDB" id="A0A9P4ILY4"/>
<feature type="compositionally biased region" description="Basic and acidic residues" evidence="1">
    <location>
        <begin position="1"/>
        <end position="19"/>
    </location>
</feature>
<feature type="region of interest" description="Disordered" evidence="1">
    <location>
        <begin position="684"/>
        <end position="728"/>
    </location>
</feature>
<accession>A0A9P4ILY4</accession>
<dbReference type="PANTHER" id="PTHR39463:SF1">
    <property type="entry name" value="MEDUSA"/>
    <property type="match status" value="1"/>
</dbReference>
<feature type="compositionally biased region" description="Low complexity" evidence="1">
    <location>
        <begin position="565"/>
        <end position="574"/>
    </location>
</feature>
<organism evidence="3 4">
    <name type="scientific">Rhizodiscina lignyota</name>
    <dbReference type="NCBI Taxonomy" id="1504668"/>
    <lineage>
        <taxon>Eukaryota</taxon>
        <taxon>Fungi</taxon>
        <taxon>Dikarya</taxon>
        <taxon>Ascomycota</taxon>
        <taxon>Pezizomycotina</taxon>
        <taxon>Dothideomycetes</taxon>
        <taxon>Pleosporomycetidae</taxon>
        <taxon>Aulographales</taxon>
        <taxon>Rhizodiscinaceae</taxon>
        <taxon>Rhizodiscina</taxon>
    </lineage>
</organism>
<dbReference type="Proteomes" id="UP000799772">
    <property type="component" value="Unassembled WGS sequence"/>
</dbReference>
<dbReference type="PANTHER" id="PTHR39463">
    <property type="entry name" value="MEDUSA"/>
    <property type="match status" value="1"/>
</dbReference>
<dbReference type="Pfam" id="PF23305">
    <property type="entry name" value="DUF7082"/>
    <property type="match status" value="1"/>
</dbReference>
<protein>
    <recommendedName>
        <fullName evidence="2">DUF7082 domain-containing protein</fullName>
    </recommendedName>
</protein>
<comment type="caution">
    <text evidence="3">The sequence shown here is derived from an EMBL/GenBank/DDBJ whole genome shotgun (WGS) entry which is preliminary data.</text>
</comment>
<evidence type="ECO:0000313" key="3">
    <source>
        <dbReference type="EMBL" id="KAF2101708.1"/>
    </source>
</evidence>
<name>A0A9P4ILY4_9PEZI</name>
<gene>
    <name evidence="3" type="ORF">NA57DRAFT_73145</name>
</gene>